<dbReference type="InterPro" id="IPR025282">
    <property type="entry name" value="DUF4214"/>
</dbReference>
<reference evidence="2 3" key="1">
    <citation type="submission" date="2019-11" db="EMBL/GenBank/DDBJ databases">
        <title>Novel species isolated from a subtropical stream in China.</title>
        <authorList>
            <person name="Lu H."/>
        </authorList>
    </citation>
    <scope>NUCLEOTIDE SEQUENCE [LARGE SCALE GENOMIC DNA]</scope>
    <source>
        <strain evidence="2 3">FT92W</strain>
    </source>
</reference>
<dbReference type="AlphaFoldDB" id="A0A7X2LWU2"/>
<dbReference type="Pfam" id="PF13946">
    <property type="entry name" value="DUF4214"/>
    <property type="match status" value="1"/>
</dbReference>
<dbReference type="SUPFAM" id="SSF117074">
    <property type="entry name" value="Hypothetical protein PA1324"/>
    <property type="match status" value="1"/>
</dbReference>
<evidence type="ECO:0000313" key="3">
    <source>
        <dbReference type="Proteomes" id="UP000446768"/>
    </source>
</evidence>
<evidence type="ECO:0000259" key="1">
    <source>
        <dbReference type="Pfam" id="PF13946"/>
    </source>
</evidence>
<organism evidence="2 3">
    <name type="scientific">Pseudoduganella rivuli</name>
    <dbReference type="NCBI Taxonomy" id="2666085"/>
    <lineage>
        <taxon>Bacteria</taxon>
        <taxon>Pseudomonadati</taxon>
        <taxon>Pseudomonadota</taxon>
        <taxon>Betaproteobacteria</taxon>
        <taxon>Burkholderiales</taxon>
        <taxon>Oxalobacteraceae</taxon>
        <taxon>Telluria group</taxon>
        <taxon>Pseudoduganella</taxon>
    </lineage>
</organism>
<evidence type="ECO:0000313" key="2">
    <source>
        <dbReference type="EMBL" id="MRV75512.1"/>
    </source>
</evidence>
<comment type="caution">
    <text evidence="2">The sequence shown here is derived from an EMBL/GenBank/DDBJ whole genome shotgun (WGS) entry which is preliminary data.</text>
</comment>
<feature type="domain" description="DUF4214" evidence="1">
    <location>
        <begin position="39"/>
        <end position="99"/>
    </location>
</feature>
<dbReference type="RefSeq" id="WP_154380131.1">
    <property type="nucleotide sequence ID" value="NZ_WKJJ01000021.1"/>
</dbReference>
<proteinExistence type="predicted"/>
<sequence length="723" mass="76242">MKPTATEVQQLYIAYFNRPAEPDGLRYWTGVDASQDTIAATFALATEFKQRYANMSNMDIVQAMYHNLFGRAADAGGAEYWSGLLDIGAVKPDFVALSLMRGARGSDAVVLANKVQMAQSLTESIPTLLPYVADRDLNAITSMWLEQVTDTASLQIARTALAEQVAHPGTSTMMVSGQAQGVGFLRDATVFIDTNGNGVLDTNEQSTKTDANGHFLLASTQSSDFPQPGATWNKHVLVTGGFDLATQRAHNGTLSLTFEQQHSGGYPATTLVRANASAMTTLRDALLRQGATADAADATLATAFGSKFSAGADNLVAVLDAESIARAEALTVFAFNAEIDGIAEVVARTLQLLSARWPASGVTYLPPKLSLDVAMKAAYEGMASVLTELKGSASLDNGATLLKVLTTAATLPRLADGTVLDGTAAKSLAALSTATLDAFKQIMGTAVPLAQPFNDHAVTVPTDPWPTLVRTVQVRAMLDDLADTLPQAVAQNKAAALLPQWTATAIAERVAAKDVGDIDPYSQSDSYSISLANGTPPALDKLAVEQVYVAMLNRPASPAELQKWMTKGDAAALATELKATPEWQGKSSDAEAVNTLYVNLFGHAADVSGLTYWTGVLRDQKVDLGTLAQYLAKGAGGSDITTVRNKTVGALEFTSALSTPELVANFNTNPLAAKYWMTNVTDDATLKTSLDQLTEFVISDGGPVVVIGAQDNTTVLHGAFSGM</sequence>
<dbReference type="EMBL" id="WKJJ01000021">
    <property type="protein sequence ID" value="MRV75512.1"/>
    <property type="molecule type" value="Genomic_DNA"/>
</dbReference>
<dbReference type="Proteomes" id="UP000446768">
    <property type="component" value="Unassembled WGS sequence"/>
</dbReference>
<accession>A0A7X2LWU2</accession>
<name>A0A7X2LWU2_9BURK</name>
<gene>
    <name evidence="2" type="ORF">GJ700_27705</name>
</gene>
<keyword evidence="3" id="KW-1185">Reference proteome</keyword>
<protein>
    <submittedName>
        <fullName evidence="2">DUF4214 domain-containing protein</fullName>
    </submittedName>
</protein>